<comment type="caution">
    <text evidence="6">The sequence shown here is derived from an EMBL/GenBank/DDBJ whole genome shotgun (WGS) entry which is preliminary data.</text>
</comment>
<dbReference type="Pfam" id="PF01040">
    <property type="entry name" value="UbiA"/>
    <property type="match status" value="1"/>
</dbReference>
<dbReference type="Gene3D" id="1.20.120.1780">
    <property type="entry name" value="UbiA prenyltransferase"/>
    <property type="match status" value="1"/>
</dbReference>
<keyword evidence="2 5" id="KW-0812">Transmembrane</keyword>
<dbReference type="InterPro" id="IPR000537">
    <property type="entry name" value="UbiA_prenyltransferase"/>
</dbReference>
<evidence type="ECO:0000256" key="1">
    <source>
        <dbReference type="ARBA" id="ARBA00004141"/>
    </source>
</evidence>
<dbReference type="EMBL" id="BAAARY010000005">
    <property type="protein sequence ID" value="GAA2519268.1"/>
    <property type="molecule type" value="Genomic_DNA"/>
</dbReference>
<feature type="transmembrane region" description="Helical" evidence="5">
    <location>
        <begin position="190"/>
        <end position="213"/>
    </location>
</feature>
<name>A0ABN3ND24_9ACTN</name>
<feature type="transmembrane region" description="Helical" evidence="5">
    <location>
        <begin position="249"/>
        <end position="272"/>
    </location>
</feature>
<evidence type="ECO:0000256" key="5">
    <source>
        <dbReference type="SAM" id="Phobius"/>
    </source>
</evidence>
<dbReference type="Proteomes" id="UP001499978">
    <property type="component" value="Unassembled WGS sequence"/>
</dbReference>
<evidence type="ECO:0000256" key="2">
    <source>
        <dbReference type="ARBA" id="ARBA00022692"/>
    </source>
</evidence>
<feature type="transmembrane region" description="Helical" evidence="5">
    <location>
        <begin position="72"/>
        <end position="91"/>
    </location>
</feature>
<evidence type="ECO:0000313" key="7">
    <source>
        <dbReference type="Proteomes" id="UP001499978"/>
    </source>
</evidence>
<keyword evidence="4 5" id="KW-0472">Membrane</keyword>
<reference evidence="6 7" key="1">
    <citation type="journal article" date="2019" name="Int. J. Syst. Evol. Microbiol.">
        <title>The Global Catalogue of Microorganisms (GCM) 10K type strain sequencing project: providing services to taxonomists for standard genome sequencing and annotation.</title>
        <authorList>
            <consortium name="The Broad Institute Genomics Platform"/>
            <consortium name="The Broad Institute Genome Sequencing Center for Infectious Disease"/>
            <person name="Wu L."/>
            <person name="Ma J."/>
        </authorList>
    </citation>
    <scope>NUCLEOTIDE SEQUENCE [LARGE SCALE GENOMIC DNA]</scope>
    <source>
        <strain evidence="6 7">JCM 3367</strain>
    </source>
</reference>
<gene>
    <name evidence="6" type="ORF">GCM10010201_15440</name>
</gene>
<evidence type="ECO:0000256" key="4">
    <source>
        <dbReference type="ARBA" id="ARBA00023136"/>
    </source>
</evidence>
<dbReference type="Gene3D" id="1.10.357.140">
    <property type="entry name" value="UbiA prenyltransferase"/>
    <property type="match status" value="1"/>
</dbReference>
<feature type="transmembrane region" description="Helical" evidence="5">
    <location>
        <begin position="125"/>
        <end position="144"/>
    </location>
</feature>
<evidence type="ECO:0000313" key="6">
    <source>
        <dbReference type="EMBL" id="GAA2519268.1"/>
    </source>
</evidence>
<protein>
    <recommendedName>
        <fullName evidence="8">4-hydroxybenzoate polyprenyltransferase</fullName>
    </recommendedName>
</protein>
<organism evidence="6 7">
    <name type="scientific">Pilimelia columellifera subsp. columellifera</name>
    <dbReference type="NCBI Taxonomy" id="706583"/>
    <lineage>
        <taxon>Bacteria</taxon>
        <taxon>Bacillati</taxon>
        <taxon>Actinomycetota</taxon>
        <taxon>Actinomycetes</taxon>
        <taxon>Micromonosporales</taxon>
        <taxon>Micromonosporaceae</taxon>
        <taxon>Pilimelia</taxon>
    </lineage>
</organism>
<comment type="subcellular location">
    <subcellularLocation>
        <location evidence="1">Membrane</location>
        <topology evidence="1">Multi-pass membrane protein</topology>
    </subcellularLocation>
</comment>
<accession>A0ABN3ND24</accession>
<evidence type="ECO:0008006" key="8">
    <source>
        <dbReference type="Google" id="ProtNLM"/>
    </source>
</evidence>
<evidence type="ECO:0000256" key="3">
    <source>
        <dbReference type="ARBA" id="ARBA00022989"/>
    </source>
</evidence>
<feature type="transmembrane region" description="Helical" evidence="5">
    <location>
        <begin position="219"/>
        <end position="237"/>
    </location>
</feature>
<sequence>MIQASHPAPAVAVTCVAAVLAVGVGHPAGPTVRVAAMVLASQLAVGWANDAIDARRDRAVRRADKPVAVGDVSRRAVALAAGVAALVTVALATTHPWPATAVALLGLGSALLYDWPLKLTVASALPYLVSFAALPTFVLLSAPAPIPPPVWLIVGGGLLGAGAHFANALPDLAEDTRVGVRGLPQRLGVAGSQGVAAALLLAATASLVLGPAGAPTGPALAAAAAALFALPAGWLADRRAHRLGRRRVTAFRAVMALAVVDVALLVGEVAALRG</sequence>
<keyword evidence="7" id="KW-1185">Reference proteome</keyword>
<proteinExistence type="predicted"/>
<dbReference type="InterPro" id="IPR044878">
    <property type="entry name" value="UbiA_sf"/>
</dbReference>
<keyword evidence="3 5" id="KW-1133">Transmembrane helix</keyword>